<evidence type="ECO:0000313" key="2">
    <source>
        <dbReference type="Proteomes" id="UP000325614"/>
    </source>
</evidence>
<accession>A0A5P9K050</accession>
<dbReference type="CDD" id="cd01406">
    <property type="entry name" value="SIR2-like"/>
    <property type="match status" value="1"/>
</dbReference>
<dbReference type="PIRSF" id="PIRSF033541">
    <property type="entry name" value="ORF25P_Sir2"/>
    <property type="match status" value="1"/>
</dbReference>
<name>A0A5P9K050_9HYPH</name>
<proteinExistence type="predicted"/>
<dbReference type="Proteomes" id="UP000325614">
    <property type="component" value="Chromosome"/>
</dbReference>
<dbReference type="Pfam" id="PF13289">
    <property type="entry name" value="SIR2_2"/>
    <property type="match status" value="1"/>
</dbReference>
<dbReference type="RefSeq" id="WP_152587540.1">
    <property type="nucleotide sequence ID" value="NZ_CP045423.1"/>
</dbReference>
<protein>
    <submittedName>
        <fullName evidence="1">Sir2 family NAD-dependent protein deacetylase</fullName>
    </submittedName>
</protein>
<reference evidence="1 2" key="1">
    <citation type="submission" date="2019-10" db="EMBL/GenBank/DDBJ databases">
        <title>Isolation, Identification of Microvirga thermotolerans HR1, a novel thermophilic bacterium and Comparative Genomics of the genus Microvirga.</title>
        <authorList>
            <person name="Li J."/>
            <person name="Zhang W."/>
            <person name="Lin M."/>
            <person name="Wang J."/>
        </authorList>
    </citation>
    <scope>NUCLEOTIDE SEQUENCE [LARGE SCALE GENOMIC DNA]</scope>
    <source>
        <strain evidence="1 2">HR1</strain>
    </source>
</reference>
<gene>
    <name evidence="1" type="ORF">GDR74_17755</name>
</gene>
<dbReference type="AlphaFoldDB" id="A0A5P9K050"/>
<evidence type="ECO:0000313" key="1">
    <source>
        <dbReference type="EMBL" id="QFU17909.1"/>
    </source>
</evidence>
<dbReference type="Gene3D" id="3.40.50.1220">
    <property type="entry name" value="TPP-binding domain"/>
    <property type="match status" value="1"/>
</dbReference>
<dbReference type="KEGG" id="mico:GDR74_17755"/>
<dbReference type="InterPro" id="IPR029035">
    <property type="entry name" value="DHS-like_NAD/FAD-binding_dom"/>
</dbReference>
<dbReference type="EMBL" id="CP045423">
    <property type="protein sequence ID" value="QFU17909.1"/>
    <property type="molecule type" value="Genomic_DNA"/>
</dbReference>
<sequence>MARKQRHERETVDDLAEAIRNRQAILFAGAGVSMTVGLPSWQTLIAHIAEELRIDKAYLAETDVNHLTLAEFYRLRKGSIGPLRSWMDRKWTLPEEVLKKSRVHALICELDFPIVYTTNFDRNLETAFALHGKPFVKIVNAKDIADIRDGVPQIVKYHGDFDDDESIVIAETDYLDRLSFESPLDIKFRSDALGKTILFVGYSLTDLNIRFLLHRLWKTWKGSGFEKDRPPSYVFMLRPNPVEEAVLRQWGLRVLTEPDCAPENALETFLEKLVRSVKATCAESGR</sequence>
<organism evidence="1 2">
    <name type="scientific">Microvirga thermotolerans</name>
    <dbReference type="NCBI Taxonomy" id="2651334"/>
    <lineage>
        <taxon>Bacteria</taxon>
        <taxon>Pseudomonadati</taxon>
        <taxon>Pseudomonadota</taxon>
        <taxon>Alphaproteobacteria</taxon>
        <taxon>Hyphomicrobiales</taxon>
        <taxon>Methylobacteriaceae</taxon>
        <taxon>Microvirga</taxon>
    </lineage>
</organism>
<keyword evidence="2" id="KW-1185">Reference proteome</keyword>
<dbReference type="SUPFAM" id="SSF52467">
    <property type="entry name" value="DHS-like NAD/FAD-binding domain"/>
    <property type="match status" value="1"/>
</dbReference>
<dbReference type="InterPro" id="IPR014583">
    <property type="entry name" value="Uncharacterised_Sir2-like"/>
</dbReference>